<feature type="non-terminal residue" evidence="1">
    <location>
        <position position="1"/>
    </location>
</feature>
<name>A0A1R3K820_COCAP</name>
<comment type="caution">
    <text evidence="1">The sequence shown here is derived from an EMBL/GenBank/DDBJ whole genome shotgun (WGS) entry which is preliminary data.</text>
</comment>
<proteinExistence type="predicted"/>
<evidence type="ECO:0000313" key="1">
    <source>
        <dbReference type="EMBL" id="OMP03245.1"/>
    </source>
</evidence>
<dbReference type="PANTHER" id="PTHR17985">
    <property type="entry name" value="SER/THR-RICH PROTEIN T10 IN DGCR REGION"/>
    <property type="match status" value="1"/>
</dbReference>
<dbReference type="PANTHER" id="PTHR17985:SF16">
    <property type="entry name" value="TRANSPORT_GOLGI ORGANIZATION-LIKE PROTEIN (DUF833)"/>
    <property type="match status" value="1"/>
</dbReference>
<gene>
    <name evidence="1" type="ORF">CCACVL1_02487</name>
</gene>
<dbReference type="AlphaFoldDB" id="A0A1R3K820"/>
<keyword evidence="2" id="KW-1185">Reference proteome</keyword>
<dbReference type="Pfam" id="PF05742">
    <property type="entry name" value="TANGO2"/>
    <property type="match status" value="1"/>
</dbReference>
<dbReference type="EMBL" id="AWWV01006091">
    <property type="protein sequence ID" value="OMP03245.1"/>
    <property type="molecule type" value="Genomic_DNA"/>
</dbReference>
<reference evidence="1 2" key="1">
    <citation type="submission" date="2013-09" db="EMBL/GenBank/DDBJ databases">
        <title>Corchorus capsularis genome sequencing.</title>
        <authorList>
            <person name="Alam M."/>
            <person name="Haque M.S."/>
            <person name="Islam M.S."/>
            <person name="Emdad E.M."/>
            <person name="Islam M.M."/>
            <person name="Ahmed B."/>
            <person name="Halim A."/>
            <person name="Hossen Q.M.M."/>
            <person name="Hossain M.Z."/>
            <person name="Ahmed R."/>
            <person name="Khan M.M."/>
            <person name="Islam R."/>
            <person name="Rashid M.M."/>
            <person name="Khan S.A."/>
            <person name="Rahman M.S."/>
            <person name="Alam M."/>
        </authorList>
    </citation>
    <scope>NUCLEOTIDE SEQUENCE [LARGE SCALE GENOMIC DNA]</scope>
    <source>
        <strain evidence="2">cv. CVL-1</strain>
        <tissue evidence="1">Whole seedling</tissue>
    </source>
</reference>
<sequence length="167" mass="18930">SKKKPIEFAEEVVEEADPYKGFNLILVDICLKSMVYVTNRPTERGNLIQEVLPGIHVLTNASLDSPWPKAQRLDHKLKEVLAKYSKHELLPLEEMVAEVMMDTTKDDDSSMLPHIDAPETEYHMSSIFVDFNHPLGRCGTRNQSALSVKSNGEAKWSTEHHYDAHST</sequence>
<dbReference type="OMA" id="ETEYHMS"/>
<dbReference type="Proteomes" id="UP000188268">
    <property type="component" value="Unassembled WGS sequence"/>
</dbReference>
<evidence type="ECO:0000313" key="2">
    <source>
        <dbReference type="Proteomes" id="UP000188268"/>
    </source>
</evidence>
<protein>
    <submittedName>
        <fullName evidence="1">Uncharacterized protein</fullName>
    </submittedName>
</protein>
<accession>A0A1R3K820</accession>
<dbReference type="Gramene" id="OMP03245">
    <property type="protein sequence ID" value="OMP03245"/>
    <property type="gene ID" value="CCACVL1_02487"/>
</dbReference>
<organism evidence="1 2">
    <name type="scientific">Corchorus capsularis</name>
    <name type="common">Jute</name>
    <dbReference type="NCBI Taxonomy" id="210143"/>
    <lineage>
        <taxon>Eukaryota</taxon>
        <taxon>Viridiplantae</taxon>
        <taxon>Streptophyta</taxon>
        <taxon>Embryophyta</taxon>
        <taxon>Tracheophyta</taxon>
        <taxon>Spermatophyta</taxon>
        <taxon>Magnoliopsida</taxon>
        <taxon>eudicotyledons</taxon>
        <taxon>Gunneridae</taxon>
        <taxon>Pentapetalae</taxon>
        <taxon>rosids</taxon>
        <taxon>malvids</taxon>
        <taxon>Malvales</taxon>
        <taxon>Malvaceae</taxon>
        <taxon>Grewioideae</taxon>
        <taxon>Apeibeae</taxon>
        <taxon>Corchorus</taxon>
    </lineage>
</organism>
<dbReference type="InterPro" id="IPR008551">
    <property type="entry name" value="TANGO2"/>
</dbReference>
<dbReference type="OrthoDB" id="191601at2759"/>